<dbReference type="InterPro" id="IPR049557">
    <property type="entry name" value="Transketolase_CS"/>
</dbReference>
<gene>
    <name evidence="10 12" type="primary">dxs</name>
    <name evidence="12" type="ORF">QJ521_02910</name>
</gene>
<keyword evidence="8 10" id="KW-0786">Thiamine pyrophosphate</keyword>
<evidence type="ECO:0000256" key="8">
    <source>
        <dbReference type="ARBA" id="ARBA00023052"/>
    </source>
</evidence>
<feature type="binding site" evidence="10">
    <location>
        <begin position="113"/>
        <end position="115"/>
    </location>
    <ligand>
        <name>thiamine diphosphate</name>
        <dbReference type="ChEBI" id="CHEBI:58937"/>
    </ligand>
</feature>
<comment type="function">
    <text evidence="10">Catalyzes the acyloin condensation reaction between C atoms 2 and 3 of pyruvate and glyceraldehyde 3-phosphate to yield 1-deoxy-D-xylulose-5-phosphate (DXP).</text>
</comment>
<dbReference type="GO" id="GO:0019288">
    <property type="term" value="P:isopentenyl diphosphate biosynthetic process, methylerythritol 4-phosphate pathway"/>
    <property type="evidence" value="ECO:0007669"/>
    <property type="project" value="TreeGrafter"/>
</dbReference>
<dbReference type="PANTHER" id="PTHR43322:SF5">
    <property type="entry name" value="1-DEOXY-D-XYLULOSE-5-PHOSPHATE SYNTHASE, CHLOROPLASTIC"/>
    <property type="match status" value="1"/>
</dbReference>
<comment type="catalytic activity">
    <reaction evidence="10">
        <text>D-glyceraldehyde 3-phosphate + pyruvate + H(+) = 1-deoxy-D-xylulose 5-phosphate + CO2</text>
        <dbReference type="Rhea" id="RHEA:12605"/>
        <dbReference type="ChEBI" id="CHEBI:15361"/>
        <dbReference type="ChEBI" id="CHEBI:15378"/>
        <dbReference type="ChEBI" id="CHEBI:16526"/>
        <dbReference type="ChEBI" id="CHEBI:57792"/>
        <dbReference type="ChEBI" id="CHEBI:59776"/>
        <dbReference type="EC" id="2.2.1.7"/>
    </reaction>
</comment>
<comment type="cofactor">
    <cofactor evidence="10">
        <name>thiamine diphosphate</name>
        <dbReference type="ChEBI" id="CHEBI:58937"/>
    </cofactor>
    <text evidence="10">Binds 1 thiamine pyrophosphate per subunit.</text>
</comment>
<dbReference type="GO" id="GO:0005829">
    <property type="term" value="C:cytosol"/>
    <property type="evidence" value="ECO:0007669"/>
    <property type="project" value="TreeGrafter"/>
</dbReference>
<dbReference type="PROSITE" id="PS00801">
    <property type="entry name" value="TRANSKETOLASE_1"/>
    <property type="match status" value="1"/>
</dbReference>
<feature type="binding site" evidence="10">
    <location>
        <position position="174"/>
    </location>
    <ligand>
        <name>Mg(2+)</name>
        <dbReference type="ChEBI" id="CHEBI:18420"/>
    </ligand>
</feature>
<organism evidence="12 13">
    <name type="scientific">Peloplasma aerotolerans</name>
    <dbReference type="NCBI Taxonomy" id="3044389"/>
    <lineage>
        <taxon>Bacteria</taxon>
        <taxon>Bacillati</taxon>
        <taxon>Mycoplasmatota</taxon>
        <taxon>Mollicutes</taxon>
        <taxon>Acholeplasmatales</taxon>
        <taxon>Acholeplasmataceae</taxon>
        <taxon>Peloplasma</taxon>
    </lineage>
</organism>
<comment type="caution">
    <text evidence="12">The sequence shown here is derived from an EMBL/GenBank/DDBJ whole genome shotgun (WGS) entry which is preliminary data.</text>
</comment>
<dbReference type="Pfam" id="PF02780">
    <property type="entry name" value="Transketolase_C"/>
    <property type="match status" value="1"/>
</dbReference>
<dbReference type="SMART" id="SM00861">
    <property type="entry name" value="Transket_pyr"/>
    <property type="match status" value="1"/>
</dbReference>
<dbReference type="GO" id="GO:0016114">
    <property type="term" value="P:terpenoid biosynthetic process"/>
    <property type="evidence" value="ECO:0007669"/>
    <property type="project" value="UniProtKB-UniRule"/>
</dbReference>
<dbReference type="Pfam" id="PF02779">
    <property type="entry name" value="Transket_pyr"/>
    <property type="match status" value="1"/>
</dbReference>
<dbReference type="Proteomes" id="UP001431532">
    <property type="component" value="Unassembled WGS sequence"/>
</dbReference>
<keyword evidence="9 10" id="KW-0414">Isoprene biosynthesis</keyword>
<proteinExistence type="inferred from homology"/>
<evidence type="ECO:0000259" key="11">
    <source>
        <dbReference type="SMART" id="SM00861"/>
    </source>
</evidence>
<dbReference type="Gene3D" id="3.40.50.970">
    <property type="match status" value="2"/>
</dbReference>
<dbReference type="InterPro" id="IPR029061">
    <property type="entry name" value="THDP-binding"/>
</dbReference>
<dbReference type="InterPro" id="IPR005477">
    <property type="entry name" value="Dxylulose-5-P_synthase"/>
</dbReference>
<feature type="binding site" evidence="10">
    <location>
        <begin position="145"/>
        <end position="146"/>
    </location>
    <ligand>
        <name>thiamine diphosphate</name>
        <dbReference type="ChEBI" id="CHEBI:58937"/>
    </ligand>
</feature>
<dbReference type="SUPFAM" id="SSF52518">
    <property type="entry name" value="Thiamin diphosphate-binding fold (THDP-binding)"/>
    <property type="match status" value="2"/>
</dbReference>
<evidence type="ECO:0000256" key="4">
    <source>
        <dbReference type="ARBA" id="ARBA00022679"/>
    </source>
</evidence>
<accession>A0AAW6UAG1</accession>
<feature type="binding site" evidence="10">
    <location>
        <position position="72"/>
    </location>
    <ligand>
        <name>thiamine diphosphate</name>
        <dbReference type="ChEBI" id="CHEBI:58937"/>
    </ligand>
</feature>
<dbReference type="Gene3D" id="3.40.50.920">
    <property type="match status" value="1"/>
</dbReference>
<comment type="pathway">
    <text evidence="1 10">Metabolic intermediate biosynthesis; 1-deoxy-D-xylulose 5-phosphate biosynthesis; 1-deoxy-D-xylulose 5-phosphate from D-glyceraldehyde 3-phosphate and pyruvate: step 1/1.</text>
</comment>
<dbReference type="RefSeq" id="WP_282838922.1">
    <property type="nucleotide sequence ID" value="NZ_JASCXW010000005.1"/>
</dbReference>
<comment type="cofactor">
    <cofactor evidence="10">
        <name>Mg(2+)</name>
        <dbReference type="ChEBI" id="CHEBI:18420"/>
    </cofactor>
    <text evidence="10">Binds 1 Mg(2+) ion per subunit.</text>
</comment>
<dbReference type="NCBIfam" id="NF003933">
    <property type="entry name" value="PRK05444.2-2"/>
    <property type="match status" value="1"/>
</dbReference>
<keyword evidence="13" id="KW-1185">Reference proteome</keyword>
<evidence type="ECO:0000256" key="1">
    <source>
        <dbReference type="ARBA" id="ARBA00004980"/>
    </source>
</evidence>
<evidence type="ECO:0000256" key="6">
    <source>
        <dbReference type="ARBA" id="ARBA00022842"/>
    </source>
</evidence>
<evidence type="ECO:0000313" key="13">
    <source>
        <dbReference type="Proteomes" id="UP001431532"/>
    </source>
</evidence>
<keyword evidence="7 10" id="KW-0784">Thiamine biosynthesis</keyword>
<reference evidence="12" key="1">
    <citation type="submission" date="2023-05" db="EMBL/GenBank/DDBJ databases">
        <title>Mariniplasma microaerophilum sp. nov., a novel anaerobic mollicute isolated from terrestrial mud volcano, Taman Peninsula, Russia.</title>
        <authorList>
            <person name="Khomyakova M.A."/>
            <person name="Merkel A.Y."/>
            <person name="Slobodkin A.I."/>
        </authorList>
    </citation>
    <scope>NUCLEOTIDE SEQUENCE</scope>
    <source>
        <strain evidence="12">M4Ah</strain>
    </source>
</reference>
<dbReference type="InterPro" id="IPR005475">
    <property type="entry name" value="Transketolase-like_Pyr-bd"/>
</dbReference>
<dbReference type="AlphaFoldDB" id="A0AAW6UAG1"/>
<dbReference type="InterPro" id="IPR009014">
    <property type="entry name" value="Transketo_C/PFOR_II"/>
</dbReference>
<name>A0AAW6UAG1_9MOLU</name>
<evidence type="ECO:0000256" key="3">
    <source>
        <dbReference type="ARBA" id="ARBA00011738"/>
    </source>
</evidence>
<evidence type="ECO:0000256" key="7">
    <source>
        <dbReference type="ARBA" id="ARBA00022977"/>
    </source>
</evidence>
<keyword evidence="5 10" id="KW-0479">Metal-binding</keyword>
<keyword evidence="6 10" id="KW-0460">Magnesium</keyword>
<dbReference type="GO" id="GO:0030976">
    <property type="term" value="F:thiamine pyrophosphate binding"/>
    <property type="evidence" value="ECO:0007669"/>
    <property type="project" value="UniProtKB-UniRule"/>
</dbReference>
<evidence type="ECO:0000256" key="10">
    <source>
        <dbReference type="HAMAP-Rule" id="MF_00315"/>
    </source>
</evidence>
<evidence type="ECO:0000313" key="12">
    <source>
        <dbReference type="EMBL" id="MDI6452506.1"/>
    </source>
</evidence>
<feature type="binding site" evidence="10">
    <location>
        <position position="279"/>
    </location>
    <ligand>
        <name>thiamine diphosphate</name>
        <dbReference type="ChEBI" id="CHEBI:58937"/>
    </ligand>
</feature>
<feature type="binding site" evidence="10">
    <location>
        <position position="144"/>
    </location>
    <ligand>
        <name>Mg(2+)</name>
        <dbReference type="ChEBI" id="CHEBI:18420"/>
    </ligand>
</feature>
<dbReference type="EC" id="2.2.1.7" evidence="10"/>
<dbReference type="EMBL" id="JASCXW010000005">
    <property type="protein sequence ID" value="MDI6452506.1"/>
    <property type="molecule type" value="Genomic_DNA"/>
</dbReference>
<protein>
    <recommendedName>
        <fullName evidence="10">1-deoxy-D-xylulose-5-phosphate synthase</fullName>
        <ecNumber evidence="10">2.2.1.7</ecNumber>
    </recommendedName>
    <alternativeName>
        <fullName evidence="10">1-deoxyxylulose-5-phosphate synthase</fullName>
        <shortName evidence="10">DXP synthase</shortName>
        <shortName evidence="10">DXPS</shortName>
    </alternativeName>
</protein>
<dbReference type="GO" id="GO:0000287">
    <property type="term" value="F:magnesium ion binding"/>
    <property type="evidence" value="ECO:0007669"/>
    <property type="project" value="UniProtKB-UniRule"/>
</dbReference>
<keyword evidence="4 10" id="KW-0808">Transferase</keyword>
<evidence type="ECO:0000256" key="5">
    <source>
        <dbReference type="ARBA" id="ARBA00022723"/>
    </source>
</evidence>
<dbReference type="CDD" id="cd07033">
    <property type="entry name" value="TPP_PYR_DXS_TK_like"/>
    <property type="match status" value="1"/>
</dbReference>
<dbReference type="NCBIfam" id="TIGR00204">
    <property type="entry name" value="dxs"/>
    <property type="match status" value="1"/>
</dbReference>
<comment type="subunit">
    <text evidence="3 10">Homodimer.</text>
</comment>
<dbReference type="SUPFAM" id="SSF52922">
    <property type="entry name" value="TK C-terminal domain-like"/>
    <property type="match status" value="1"/>
</dbReference>
<dbReference type="InterPro" id="IPR033248">
    <property type="entry name" value="Transketolase_C"/>
</dbReference>
<feature type="binding site" evidence="10">
    <location>
        <position position="174"/>
    </location>
    <ligand>
        <name>thiamine diphosphate</name>
        <dbReference type="ChEBI" id="CHEBI:58937"/>
    </ligand>
</feature>
<evidence type="ECO:0000256" key="2">
    <source>
        <dbReference type="ARBA" id="ARBA00011081"/>
    </source>
</evidence>
<comment type="similarity">
    <text evidence="2 10">Belongs to the transketolase family. DXPS subfamily.</text>
</comment>
<dbReference type="Pfam" id="PF13292">
    <property type="entry name" value="DXP_synthase_N"/>
    <property type="match status" value="1"/>
</dbReference>
<sequence length="608" mass="68707">MKLTDIKDPSFLKNLNHKELKAVADEIRLFLIDSISKTGGHLSSNLGTVELIIALHYVFNSPEDVFVFDVGHQAYTHKILTGRISQFDTLRQTNGLSGYINYKESIHDQWESGHAGTALSALLGVLYAKKIKKERGEGIAVIGDASITNGMAFEALNLLGSDPNTKGIIILNDNEMSISKSVGSISKALTKFRSMKVVIKWKRIWQSILPRFILSFLSRVKRGLRGFFQRQNIFEDLGYMYVGPIDGHDLKGLIYNLKRIQKIKKSVVLHIITEKGKGHIEAENDKIGTYHGVSKPSNSKKIGISWSEMICLNLIELQKYKETFVVMPAMEVGAKFSAFASQFQDRYLDVGIAEEHAATMAASLAHQGIPVFLPLYATFAQRAFDQILNDIARSNHHVVFGIDRAGIVGEDGSTHQGLFDVSMFYLMPNMTITMPYDAKEASELLYYGFMLQNKPFVIRYPRGTVLYDKEKDIIEFTEIKPVWKILEKGTGLQMISYGPSLDLLKHVNEELKLNAQIVNARFIKPMDEKMLHAVCKTNDPIFVYEELANTGSLYPQILKFMATHGYQNKITSMSITDQVVEHGHYKDMLAQYQMDQKAMIKHIKEFLK</sequence>
<dbReference type="GO" id="GO:0009228">
    <property type="term" value="P:thiamine biosynthetic process"/>
    <property type="evidence" value="ECO:0007669"/>
    <property type="project" value="UniProtKB-UniRule"/>
</dbReference>
<feature type="domain" description="Transketolase-like pyrimidine-binding" evidence="11">
    <location>
        <begin position="304"/>
        <end position="468"/>
    </location>
</feature>
<dbReference type="PANTHER" id="PTHR43322">
    <property type="entry name" value="1-D-DEOXYXYLULOSE 5-PHOSPHATE SYNTHASE-RELATED"/>
    <property type="match status" value="1"/>
</dbReference>
<feature type="binding site" evidence="10">
    <location>
        <position position="354"/>
    </location>
    <ligand>
        <name>thiamine diphosphate</name>
        <dbReference type="ChEBI" id="CHEBI:58937"/>
    </ligand>
</feature>
<dbReference type="HAMAP" id="MF_00315">
    <property type="entry name" value="DXP_synth"/>
    <property type="match status" value="1"/>
</dbReference>
<dbReference type="CDD" id="cd02007">
    <property type="entry name" value="TPP_DXS"/>
    <property type="match status" value="1"/>
</dbReference>
<evidence type="ECO:0000256" key="9">
    <source>
        <dbReference type="ARBA" id="ARBA00023229"/>
    </source>
</evidence>
<dbReference type="GO" id="GO:0008661">
    <property type="term" value="F:1-deoxy-D-xylulose-5-phosphate synthase activity"/>
    <property type="evidence" value="ECO:0007669"/>
    <property type="project" value="UniProtKB-UniRule"/>
</dbReference>